<dbReference type="InterPro" id="IPR002126">
    <property type="entry name" value="Cadherin-like_dom"/>
</dbReference>
<dbReference type="GO" id="GO:0060027">
    <property type="term" value="P:convergent extension involved in gastrulation"/>
    <property type="evidence" value="ECO:0007669"/>
    <property type="project" value="UniProtKB-ARBA"/>
</dbReference>
<feature type="domain" description="Cadherin" evidence="16">
    <location>
        <begin position="43"/>
        <end position="139"/>
    </location>
</feature>
<feature type="domain" description="Cadherin" evidence="16">
    <location>
        <begin position="385"/>
        <end position="491"/>
    </location>
</feature>
<keyword evidence="10" id="KW-0130">Cell adhesion</keyword>
<dbReference type="FunFam" id="2.60.40.60:FF:000011">
    <property type="entry name" value="Cadherin 1"/>
    <property type="match status" value="1"/>
</dbReference>
<keyword evidence="9 14" id="KW-0106">Calcium</keyword>
<evidence type="ECO:0000256" key="9">
    <source>
        <dbReference type="ARBA" id="ARBA00022837"/>
    </source>
</evidence>
<dbReference type="GO" id="GO:0016342">
    <property type="term" value="C:catenin complex"/>
    <property type="evidence" value="ECO:0007669"/>
    <property type="project" value="TreeGrafter"/>
</dbReference>
<dbReference type="Proteomes" id="UP000515152">
    <property type="component" value="Chromosome 4"/>
</dbReference>
<feature type="domain" description="Cadherin" evidence="16">
    <location>
        <begin position="140"/>
        <end position="252"/>
    </location>
</feature>
<evidence type="ECO:0000256" key="7">
    <source>
        <dbReference type="ARBA" id="ARBA00022729"/>
    </source>
</evidence>
<dbReference type="CDD" id="cd11304">
    <property type="entry name" value="Cadherin_repeat"/>
    <property type="match status" value="4"/>
</dbReference>
<evidence type="ECO:0000256" key="11">
    <source>
        <dbReference type="ARBA" id="ARBA00022989"/>
    </source>
</evidence>
<dbReference type="KEGG" id="char:116220289"/>
<dbReference type="Pfam" id="PF00028">
    <property type="entry name" value="Cadherin"/>
    <property type="match status" value="3"/>
</dbReference>
<comment type="subcellular location">
    <subcellularLocation>
        <location evidence="1">Cell membrane</location>
        <topology evidence="1">Single-pass type I membrane protein</topology>
    </subcellularLocation>
    <subcellularLocation>
        <location evidence="2">Cytoplasm</location>
    </subcellularLocation>
</comment>
<sequence length="771" mass="85886">MEFVYFGTTMKLAFLLQVVGLLDMGLSRNLIRQKRDWIIESYSIDEEHPGPFPFCLGKITVNNEKRELTLIGPGATEDPVDLITIDDEKQLICINGPLDYEQPKILNVVYEENTPSGRASTRLGVEIKVLDINDNPPVFSKEIYYATLEESKQQGSEVVTVQASDADEPGTNNSTFKFRIESILPVPTNAHFDINTKGESGIITFKGCLDYKKENKYTILVEAKDQGEKKQLSSTSTVIVEVLDQNNHHPATSIPFVHGRVKENEKDIQVGRLQVTDKDTKGTAAWKAKYALHGDQGGHFKITTDPETNEGVLTIEKPLDYEKLSMKNLSVSVENEEPLFCCEVKVRSATQLWEVDREKCLLVATPPQFAVTIEVENVNEPPIFKPAVKHVYKKESIAVGSYLEKLTAHDPDDDNAMLKYFKGEDPAGWVSVDPKTGEITTANNLDRESPYVKNNVYTVIIYSVENGKAPLTGTGTLIIHLADVNDNLPILEQSQLDMCLSDELVKISVRDPDQSYNSGPYYFEILGDVQRQWRLEPKYGNTSNLIKESVAYAGRHSLKLKISDRQGLYLEQNLHVTVCDCTGSTSTMCETGQSRPQLAGRAVAVPVIALLLLLCILLMMIKCEKRREFIPLPGTFKGHVRNYCTEGPGQDIKPVQKNDGVNITQLPSQIQITTQGMLPSLVCQQQPCRECILTKGTTSAMSKWTGSVCNVEFHPNPIPIPTILLTEPSSLDLACSLSLDPNFKPLDAICRPPNLPMLVVEDKKCTFPVHK</sequence>
<dbReference type="OrthoDB" id="9045962at2759"/>
<keyword evidence="6" id="KW-0479">Metal-binding</keyword>
<evidence type="ECO:0000313" key="17">
    <source>
        <dbReference type="Proteomes" id="UP000515152"/>
    </source>
</evidence>
<keyword evidence="3" id="KW-1003">Cell membrane</keyword>
<evidence type="ECO:0000256" key="14">
    <source>
        <dbReference type="PROSITE-ProRule" id="PRU00043"/>
    </source>
</evidence>
<dbReference type="GO" id="GO:0005737">
    <property type="term" value="C:cytoplasm"/>
    <property type="evidence" value="ECO:0007669"/>
    <property type="project" value="UniProtKB-SubCell"/>
</dbReference>
<keyword evidence="11 15" id="KW-1133">Transmembrane helix</keyword>
<protein>
    <submittedName>
        <fullName evidence="18">Cadherin-like protein 26 isoform X1</fullName>
    </submittedName>
</protein>
<dbReference type="GO" id="GO:0016339">
    <property type="term" value="P:calcium-dependent cell-cell adhesion via plasma membrane cell adhesion molecules"/>
    <property type="evidence" value="ECO:0007669"/>
    <property type="project" value="TreeGrafter"/>
</dbReference>
<dbReference type="FunFam" id="2.60.40.60:FF:000158">
    <property type="entry name" value="Dachsous cadherin-related 1"/>
    <property type="match status" value="1"/>
</dbReference>
<dbReference type="PANTHER" id="PTHR24027:SF433">
    <property type="entry name" value="CADHERIN 27-RELATED"/>
    <property type="match status" value="1"/>
</dbReference>
<dbReference type="InterPro" id="IPR039808">
    <property type="entry name" value="Cadherin"/>
</dbReference>
<dbReference type="PRINTS" id="PR00205">
    <property type="entry name" value="CADHERIN"/>
</dbReference>
<dbReference type="GO" id="GO:0016477">
    <property type="term" value="P:cell migration"/>
    <property type="evidence" value="ECO:0007669"/>
    <property type="project" value="TreeGrafter"/>
</dbReference>
<dbReference type="GO" id="GO:0007043">
    <property type="term" value="P:cell-cell junction assembly"/>
    <property type="evidence" value="ECO:0007669"/>
    <property type="project" value="TreeGrafter"/>
</dbReference>
<feature type="domain" description="Cadherin" evidence="16">
    <location>
        <begin position="270"/>
        <end position="384"/>
    </location>
</feature>
<evidence type="ECO:0000256" key="13">
    <source>
        <dbReference type="ARBA" id="ARBA00023180"/>
    </source>
</evidence>
<dbReference type="SMART" id="SM00112">
    <property type="entry name" value="CA"/>
    <property type="match status" value="4"/>
</dbReference>
<evidence type="ECO:0000256" key="8">
    <source>
        <dbReference type="ARBA" id="ARBA00022737"/>
    </source>
</evidence>
<keyword evidence="12 15" id="KW-0472">Membrane</keyword>
<dbReference type="PROSITE" id="PS00232">
    <property type="entry name" value="CADHERIN_1"/>
    <property type="match status" value="2"/>
</dbReference>
<evidence type="ECO:0000256" key="10">
    <source>
        <dbReference type="ARBA" id="ARBA00022889"/>
    </source>
</evidence>
<evidence type="ECO:0000256" key="5">
    <source>
        <dbReference type="ARBA" id="ARBA00022692"/>
    </source>
</evidence>
<name>A0A6P8F014_CLUHA</name>
<evidence type="ECO:0000256" key="12">
    <source>
        <dbReference type="ARBA" id="ARBA00023136"/>
    </source>
</evidence>
<dbReference type="GO" id="GO:0034332">
    <property type="term" value="P:adherens junction organization"/>
    <property type="evidence" value="ECO:0007669"/>
    <property type="project" value="TreeGrafter"/>
</dbReference>
<dbReference type="SUPFAM" id="SSF49313">
    <property type="entry name" value="Cadherin-like"/>
    <property type="match status" value="5"/>
</dbReference>
<proteinExistence type="predicted"/>
<keyword evidence="8" id="KW-0677">Repeat</keyword>
<keyword evidence="4" id="KW-0963">Cytoplasm</keyword>
<evidence type="ECO:0000259" key="16">
    <source>
        <dbReference type="PROSITE" id="PS50268"/>
    </source>
</evidence>
<dbReference type="GO" id="GO:0007156">
    <property type="term" value="P:homophilic cell adhesion via plasma membrane adhesion molecules"/>
    <property type="evidence" value="ECO:0007669"/>
    <property type="project" value="InterPro"/>
</dbReference>
<evidence type="ECO:0000256" key="15">
    <source>
        <dbReference type="SAM" id="Phobius"/>
    </source>
</evidence>
<keyword evidence="7" id="KW-0732">Signal</keyword>
<dbReference type="FunFam" id="2.60.40.60:FF:000019">
    <property type="entry name" value="Cadherin 2"/>
    <property type="match status" value="1"/>
</dbReference>
<dbReference type="GO" id="GO:0005912">
    <property type="term" value="C:adherens junction"/>
    <property type="evidence" value="ECO:0007669"/>
    <property type="project" value="TreeGrafter"/>
</dbReference>
<dbReference type="AlphaFoldDB" id="A0A6P8F014"/>
<dbReference type="FunFam" id="2.60.40.60:FF:000095">
    <property type="entry name" value="Cadherin 13"/>
    <property type="match status" value="1"/>
</dbReference>
<evidence type="ECO:0000313" key="18">
    <source>
        <dbReference type="RefSeq" id="XP_031421848.1"/>
    </source>
</evidence>
<dbReference type="GO" id="GO:0008013">
    <property type="term" value="F:beta-catenin binding"/>
    <property type="evidence" value="ECO:0007669"/>
    <property type="project" value="TreeGrafter"/>
</dbReference>
<dbReference type="Gene3D" id="2.60.40.60">
    <property type="entry name" value="Cadherins"/>
    <property type="match status" value="5"/>
</dbReference>
<dbReference type="InterPro" id="IPR015919">
    <property type="entry name" value="Cadherin-like_sf"/>
</dbReference>
<evidence type="ECO:0000256" key="2">
    <source>
        <dbReference type="ARBA" id="ARBA00004496"/>
    </source>
</evidence>
<dbReference type="CTD" id="101882238"/>
<accession>A0A6P8F014</accession>
<keyword evidence="5 15" id="KW-0812">Transmembrane</keyword>
<dbReference type="GeneID" id="116220289"/>
<dbReference type="PANTHER" id="PTHR24027">
    <property type="entry name" value="CADHERIN-23"/>
    <property type="match status" value="1"/>
</dbReference>
<evidence type="ECO:0000256" key="6">
    <source>
        <dbReference type="ARBA" id="ARBA00022723"/>
    </source>
</evidence>
<dbReference type="RefSeq" id="XP_031421848.1">
    <property type="nucleotide sequence ID" value="XM_031565988.2"/>
</dbReference>
<evidence type="ECO:0000256" key="3">
    <source>
        <dbReference type="ARBA" id="ARBA00022475"/>
    </source>
</evidence>
<dbReference type="GO" id="GO:0000902">
    <property type="term" value="P:cell morphogenesis"/>
    <property type="evidence" value="ECO:0007669"/>
    <property type="project" value="TreeGrafter"/>
</dbReference>
<reference evidence="18" key="1">
    <citation type="submission" date="2025-08" db="UniProtKB">
        <authorList>
            <consortium name="RefSeq"/>
        </authorList>
    </citation>
    <scope>IDENTIFICATION</scope>
</reference>
<dbReference type="GO" id="GO:0005509">
    <property type="term" value="F:calcium ion binding"/>
    <property type="evidence" value="ECO:0007669"/>
    <property type="project" value="UniProtKB-UniRule"/>
</dbReference>
<organism evidence="17 18">
    <name type="scientific">Clupea harengus</name>
    <name type="common">Atlantic herring</name>
    <dbReference type="NCBI Taxonomy" id="7950"/>
    <lineage>
        <taxon>Eukaryota</taxon>
        <taxon>Metazoa</taxon>
        <taxon>Chordata</taxon>
        <taxon>Craniata</taxon>
        <taxon>Vertebrata</taxon>
        <taxon>Euteleostomi</taxon>
        <taxon>Actinopterygii</taxon>
        <taxon>Neopterygii</taxon>
        <taxon>Teleostei</taxon>
        <taxon>Clupei</taxon>
        <taxon>Clupeiformes</taxon>
        <taxon>Clupeoidei</taxon>
        <taxon>Clupeidae</taxon>
        <taxon>Clupea</taxon>
    </lineage>
</organism>
<dbReference type="GO" id="GO:0044331">
    <property type="term" value="P:cell-cell adhesion mediated by cadherin"/>
    <property type="evidence" value="ECO:0007669"/>
    <property type="project" value="TreeGrafter"/>
</dbReference>
<dbReference type="GO" id="GO:0045296">
    <property type="term" value="F:cadherin binding"/>
    <property type="evidence" value="ECO:0007669"/>
    <property type="project" value="TreeGrafter"/>
</dbReference>
<keyword evidence="13" id="KW-0325">Glycoprotein</keyword>
<dbReference type="PROSITE" id="PS50268">
    <property type="entry name" value="CADHERIN_2"/>
    <property type="match status" value="4"/>
</dbReference>
<keyword evidence="17" id="KW-1185">Reference proteome</keyword>
<dbReference type="InterPro" id="IPR020894">
    <property type="entry name" value="Cadherin_CS"/>
</dbReference>
<evidence type="ECO:0000256" key="1">
    <source>
        <dbReference type="ARBA" id="ARBA00004251"/>
    </source>
</evidence>
<gene>
    <name evidence="18" type="primary">LOC116220289</name>
</gene>
<feature type="transmembrane region" description="Helical" evidence="15">
    <location>
        <begin position="598"/>
        <end position="621"/>
    </location>
</feature>
<evidence type="ECO:0000256" key="4">
    <source>
        <dbReference type="ARBA" id="ARBA00022490"/>
    </source>
</evidence>